<comment type="caution">
    <text evidence="5">The sequence shown here is derived from an EMBL/GenBank/DDBJ whole genome shotgun (WGS) entry which is preliminary data.</text>
</comment>
<dbReference type="EMBL" id="JAHRHJ020000002">
    <property type="protein sequence ID" value="KAH9327197.1"/>
    <property type="molecule type" value="Genomic_DNA"/>
</dbReference>
<dbReference type="PANTHER" id="PTHR33355">
    <property type="entry name" value="WALL-ASSOCIATED RECEPTOR KINASE CARBOXY-TERMINAL PROTEIN-RELATED"/>
    <property type="match status" value="1"/>
</dbReference>
<name>A0AA38GRR9_TAXCH</name>
<evidence type="ECO:0000256" key="3">
    <source>
        <dbReference type="SAM" id="SignalP"/>
    </source>
</evidence>
<keyword evidence="2 3" id="KW-0732">Signal</keyword>
<sequence length="285" mass="31073">MGSSTKQSMMLMVYTVFFLWVSGTLFAGGVTLCPKCGNTIVPYPLSTANGCGLPDYKIRCNSIKQLEMVALNGSSYRILSINPGDMRMVIQPSDLMNNSCQTQDMKADGLQLNPSLPFNITSTNTVMYLNCNPILLRSPLNCSDSSPCHQFIDQAEEAKACRNTSLCCSFKAGGSSTSYRVRVWRGGCRGYTSVLNYNPGLPLNQWKYGVEIMWAAPREPSCATQADCDQNSSCLPDPLNSAMSRCLCVNDYVWDPVQGVCVKNVPICTDPEGCGDNNNRGPLIG</sequence>
<dbReference type="GO" id="GO:0030247">
    <property type="term" value="F:polysaccharide binding"/>
    <property type="evidence" value="ECO:0007669"/>
    <property type="project" value="InterPro"/>
</dbReference>
<keyword evidence="6" id="KW-1185">Reference proteome</keyword>
<dbReference type="Proteomes" id="UP000824469">
    <property type="component" value="Unassembled WGS sequence"/>
</dbReference>
<dbReference type="PANTHER" id="PTHR33355:SF15">
    <property type="entry name" value="WALL-ASSOCIATED RECEPTOR KINASE GALACTURONAN-BINDING DOMAIN-CONTAINING PROTEIN"/>
    <property type="match status" value="1"/>
</dbReference>
<feature type="chain" id="PRO_5041463071" description="Wall-associated receptor kinase galacturonan-binding domain-containing protein" evidence="3">
    <location>
        <begin position="27"/>
        <end position="285"/>
    </location>
</feature>
<evidence type="ECO:0000259" key="4">
    <source>
        <dbReference type="Pfam" id="PF13947"/>
    </source>
</evidence>
<evidence type="ECO:0000313" key="6">
    <source>
        <dbReference type="Proteomes" id="UP000824469"/>
    </source>
</evidence>
<proteinExistence type="predicted"/>
<organism evidence="5 6">
    <name type="scientific">Taxus chinensis</name>
    <name type="common">Chinese yew</name>
    <name type="synonym">Taxus wallichiana var. chinensis</name>
    <dbReference type="NCBI Taxonomy" id="29808"/>
    <lineage>
        <taxon>Eukaryota</taxon>
        <taxon>Viridiplantae</taxon>
        <taxon>Streptophyta</taxon>
        <taxon>Embryophyta</taxon>
        <taxon>Tracheophyta</taxon>
        <taxon>Spermatophyta</taxon>
        <taxon>Pinopsida</taxon>
        <taxon>Pinidae</taxon>
        <taxon>Conifers II</taxon>
        <taxon>Cupressales</taxon>
        <taxon>Taxaceae</taxon>
        <taxon>Taxus</taxon>
    </lineage>
</organism>
<dbReference type="GO" id="GO:0016020">
    <property type="term" value="C:membrane"/>
    <property type="evidence" value="ECO:0007669"/>
    <property type="project" value="UniProtKB-SubCell"/>
</dbReference>
<dbReference type="InterPro" id="IPR025287">
    <property type="entry name" value="WAK_GUB"/>
</dbReference>
<feature type="non-terminal residue" evidence="5">
    <location>
        <position position="1"/>
    </location>
</feature>
<protein>
    <recommendedName>
        <fullName evidence="4">Wall-associated receptor kinase galacturonan-binding domain-containing protein</fullName>
    </recommendedName>
</protein>
<feature type="signal peptide" evidence="3">
    <location>
        <begin position="1"/>
        <end position="26"/>
    </location>
</feature>
<dbReference type="OMA" id="CAMSANR"/>
<dbReference type="AlphaFoldDB" id="A0AA38GRR9"/>
<reference evidence="5 6" key="1">
    <citation type="journal article" date="2021" name="Nat. Plants">
        <title>The Taxus genome provides insights into paclitaxel biosynthesis.</title>
        <authorList>
            <person name="Xiong X."/>
            <person name="Gou J."/>
            <person name="Liao Q."/>
            <person name="Li Y."/>
            <person name="Zhou Q."/>
            <person name="Bi G."/>
            <person name="Li C."/>
            <person name="Du R."/>
            <person name="Wang X."/>
            <person name="Sun T."/>
            <person name="Guo L."/>
            <person name="Liang H."/>
            <person name="Lu P."/>
            <person name="Wu Y."/>
            <person name="Zhang Z."/>
            <person name="Ro D.K."/>
            <person name="Shang Y."/>
            <person name="Huang S."/>
            <person name="Yan J."/>
        </authorList>
    </citation>
    <scope>NUCLEOTIDE SEQUENCE [LARGE SCALE GENOMIC DNA]</scope>
    <source>
        <strain evidence="5">Ta-2019</strain>
    </source>
</reference>
<evidence type="ECO:0000313" key="5">
    <source>
        <dbReference type="EMBL" id="KAH9327197.1"/>
    </source>
</evidence>
<feature type="domain" description="Wall-associated receptor kinase galacturonan-binding" evidence="4">
    <location>
        <begin position="33"/>
        <end position="89"/>
    </location>
</feature>
<evidence type="ECO:0000256" key="1">
    <source>
        <dbReference type="ARBA" id="ARBA00004167"/>
    </source>
</evidence>
<accession>A0AA38GRR9</accession>
<comment type="subcellular location">
    <subcellularLocation>
        <location evidence="1">Membrane</location>
        <topology evidence="1">Single-pass membrane protein</topology>
    </subcellularLocation>
</comment>
<dbReference type="Pfam" id="PF13947">
    <property type="entry name" value="GUB_WAK_bind"/>
    <property type="match status" value="1"/>
</dbReference>
<evidence type="ECO:0000256" key="2">
    <source>
        <dbReference type="ARBA" id="ARBA00022729"/>
    </source>
</evidence>
<gene>
    <name evidence="5" type="ORF">KI387_007375</name>
</gene>